<dbReference type="STRING" id="414684.RC1_1064"/>
<dbReference type="Pfam" id="PF08238">
    <property type="entry name" value="Sel1"/>
    <property type="match status" value="1"/>
</dbReference>
<dbReference type="Pfam" id="PF01471">
    <property type="entry name" value="PG_binding_1"/>
    <property type="match status" value="1"/>
</dbReference>
<gene>
    <name evidence="4" type="ordered locus">RC1_1064</name>
</gene>
<proteinExistence type="predicted"/>
<keyword evidence="5" id="KW-1185">Reference proteome</keyword>
<dbReference type="EMBL" id="CP000613">
    <property type="protein sequence ID" value="ACI98486.1"/>
    <property type="molecule type" value="Genomic_DNA"/>
</dbReference>
<dbReference type="Gene3D" id="1.10.101.10">
    <property type="entry name" value="PGBD-like superfamily/PGBD"/>
    <property type="match status" value="1"/>
</dbReference>
<name>B6ISQ0_RHOCS</name>
<dbReference type="InterPro" id="IPR011990">
    <property type="entry name" value="TPR-like_helical_dom_sf"/>
</dbReference>
<dbReference type="InterPro" id="IPR036366">
    <property type="entry name" value="PGBDSf"/>
</dbReference>
<dbReference type="AlphaFoldDB" id="B6ISQ0"/>
<dbReference type="SUPFAM" id="SSF47090">
    <property type="entry name" value="PGBD-like"/>
    <property type="match status" value="1"/>
</dbReference>
<dbReference type="Gene3D" id="1.25.40.10">
    <property type="entry name" value="Tetratricopeptide repeat domain"/>
    <property type="match status" value="1"/>
</dbReference>
<feature type="domain" description="Peptidoglycan binding-like" evidence="3">
    <location>
        <begin position="165"/>
        <end position="220"/>
    </location>
</feature>
<accession>B6ISQ0</accession>
<evidence type="ECO:0000313" key="4">
    <source>
        <dbReference type="EMBL" id="ACI98486.1"/>
    </source>
</evidence>
<dbReference type="OrthoDB" id="112232at2"/>
<feature type="chain" id="PRO_5002844465" description="Peptidoglycan binding-like domain-containing protein" evidence="2">
    <location>
        <begin position="28"/>
        <end position="226"/>
    </location>
</feature>
<sequence length="226" mass="23763">MVNDIRMRALLACGIAVLVWTATPAMAGVDEGIAAYQAGEYDQALTELEPAARQGDAQAQYYLGTMYAEGQGVLRDPSLAHTWLTLAANQGVTEALFAKARIGDSLSQRDIVTSLRRQNEILTASAEGGSGQDEVAMASPAAASSDGSAPAQTAAVDDIASMGRRDLVRNIQQELNRLGYSAGKPDGLYGPSTRSAIEGFQKDRDQSVDGEVTADLLRALRSAEAG</sequence>
<dbReference type="SMART" id="SM00671">
    <property type="entry name" value="SEL1"/>
    <property type="match status" value="1"/>
</dbReference>
<dbReference type="KEGG" id="rce:RC1_1064"/>
<keyword evidence="2" id="KW-0732">Signal</keyword>
<dbReference type="eggNOG" id="COG3409">
    <property type="taxonomic scope" value="Bacteria"/>
</dbReference>
<feature type="region of interest" description="Disordered" evidence="1">
    <location>
        <begin position="123"/>
        <end position="152"/>
    </location>
</feature>
<evidence type="ECO:0000313" key="5">
    <source>
        <dbReference type="Proteomes" id="UP000001591"/>
    </source>
</evidence>
<dbReference type="HOGENOM" id="CLU_1223948_0_0_5"/>
<protein>
    <recommendedName>
        <fullName evidence="3">Peptidoglycan binding-like domain-containing protein</fullName>
    </recommendedName>
</protein>
<evidence type="ECO:0000256" key="1">
    <source>
        <dbReference type="SAM" id="MobiDB-lite"/>
    </source>
</evidence>
<evidence type="ECO:0000259" key="3">
    <source>
        <dbReference type="Pfam" id="PF01471"/>
    </source>
</evidence>
<organism evidence="4 5">
    <name type="scientific">Rhodospirillum centenum (strain ATCC 51521 / SW)</name>
    <dbReference type="NCBI Taxonomy" id="414684"/>
    <lineage>
        <taxon>Bacteria</taxon>
        <taxon>Pseudomonadati</taxon>
        <taxon>Pseudomonadota</taxon>
        <taxon>Alphaproteobacteria</taxon>
        <taxon>Rhodospirillales</taxon>
        <taxon>Rhodospirillaceae</taxon>
        <taxon>Rhodospirillum</taxon>
    </lineage>
</organism>
<feature type="compositionally biased region" description="Low complexity" evidence="1">
    <location>
        <begin position="136"/>
        <end position="151"/>
    </location>
</feature>
<reference evidence="4 5" key="1">
    <citation type="journal article" date="2010" name="BMC Genomics">
        <title>Metabolic flexibility revealed in the genome of the cyst-forming alpha-1 proteobacterium Rhodospirillum centenum.</title>
        <authorList>
            <person name="Lu Y.K."/>
            <person name="Marden J."/>
            <person name="Han M."/>
            <person name="Swingley W.D."/>
            <person name="Mastrian S.D."/>
            <person name="Chowdhury S.R."/>
            <person name="Hao J."/>
            <person name="Helmy T."/>
            <person name="Kim S."/>
            <person name="Kurdoglu A.A."/>
            <person name="Matthies H.J."/>
            <person name="Rollo D."/>
            <person name="Stothard P."/>
            <person name="Blankenship R.E."/>
            <person name="Bauer C.E."/>
            <person name="Touchman J.W."/>
        </authorList>
    </citation>
    <scope>NUCLEOTIDE SEQUENCE [LARGE SCALE GENOMIC DNA]</scope>
    <source>
        <strain evidence="5">ATCC 51521 / SW</strain>
    </source>
</reference>
<dbReference type="InterPro" id="IPR002477">
    <property type="entry name" value="Peptidoglycan-bd-like"/>
</dbReference>
<dbReference type="InterPro" id="IPR006597">
    <property type="entry name" value="Sel1-like"/>
</dbReference>
<feature type="signal peptide" evidence="2">
    <location>
        <begin position="1"/>
        <end position="27"/>
    </location>
</feature>
<dbReference type="Proteomes" id="UP000001591">
    <property type="component" value="Chromosome"/>
</dbReference>
<dbReference type="eggNOG" id="COG0790">
    <property type="taxonomic scope" value="Bacteria"/>
</dbReference>
<dbReference type="InterPro" id="IPR036365">
    <property type="entry name" value="PGBD-like_sf"/>
</dbReference>
<evidence type="ECO:0000256" key="2">
    <source>
        <dbReference type="SAM" id="SignalP"/>
    </source>
</evidence>
<dbReference type="SUPFAM" id="SSF81901">
    <property type="entry name" value="HCP-like"/>
    <property type="match status" value="1"/>
</dbReference>